<dbReference type="Gene3D" id="3.30.760.10">
    <property type="entry name" value="RNA Cap, Translation Initiation Factor Eif4e"/>
    <property type="match status" value="1"/>
</dbReference>
<dbReference type="Pfam" id="PF08939">
    <property type="entry name" value="Bles03"/>
    <property type="match status" value="1"/>
</dbReference>
<accession>A0A9P6B4R2</accession>
<gene>
    <name evidence="3" type="ORF">BS47DRAFT_468098</name>
</gene>
<evidence type="ECO:0000256" key="2">
    <source>
        <dbReference type="SAM" id="MobiDB-lite"/>
    </source>
</evidence>
<feature type="compositionally biased region" description="Basic and acidic residues" evidence="2">
    <location>
        <begin position="51"/>
        <end position="60"/>
    </location>
</feature>
<dbReference type="InterPro" id="IPR023398">
    <property type="entry name" value="TIF_eIF4e-like"/>
</dbReference>
<keyword evidence="4" id="KW-1185">Reference proteome</keyword>
<dbReference type="AlphaFoldDB" id="A0A9P6B4R2"/>
<dbReference type="EMBL" id="MU128930">
    <property type="protein sequence ID" value="KAF9517631.1"/>
    <property type="molecule type" value="Genomic_DNA"/>
</dbReference>
<comment type="caution">
    <text evidence="3">The sequence shown here is derived from an EMBL/GenBank/DDBJ whole genome shotgun (WGS) entry which is preliminary data.</text>
</comment>
<dbReference type="Proteomes" id="UP000886523">
    <property type="component" value="Unassembled WGS sequence"/>
</dbReference>
<dbReference type="PANTHER" id="PTHR31977:SF1">
    <property type="entry name" value="UPF0696 PROTEIN C11ORF68"/>
    <property type="match status" value="1"/>
</dbReference>
<feature type="region of interest" description="Disordered" evidence="2">
    <location>
        <begin position="221"/>
        <end position="241"/>
    </location>
</feature>
<dbReference type="InterPro" id="IPR015034">
    <property type="entry name" value="Bles03"/>
</dbReference>
<evidence type="ECO:0000313" key="3">
    <source>
        <dbReference type="EMBL" id="KAF9517631.1"/>
    </source>
</evidence>
<dbReference type="PANTHER" id="PTHR31977">
    <property type="entry name" value="UPF0696 PROTEIN C11ORF68"/>
    <property type="match status" value="1"/>
</dbReference>
<sequence>MSQRLVEDADIDSDEWTRRTPMGVDPCVGSRAKSRAQKALGSKVHPKGSHGRVEGGDQRSNHMRQALCHTWNKTTHAMLPRSTTSLSRTNAFLTRLQYYSLALSSLHSDKAHTLHPSTSKHRAKHGETLRGNRPVMTSAEEITHKSDYPYSWDAEDHSLTLDEFLAKYRPSMVQNDGSKPWVQVKRNSPSGMISKSASKEAIDAARAHIAQTAINIEEINNNPSIPARSSKKTGAKSKKEVREALSASSARELSDIAIKHEFTSGKWSIFMKSNTIDDAWKKVAQSLISGPLSETPAYLVRASTSPANEASSSASPPHVLSVQIPNILDKDEATNVLRVLLRNHGFSAPTAKPDLYSAISLDSKHKSGIRSTVWQVKELVGENEIANLLKEYTSRQGEAKARQKALASRSQP</sequence>
<comment type="similarity">
    <text evidence="1">Belongs to the UPF0696 family.</text>
</comment>
<evidence type="ECO:0000313" key="4">
    <source>
        <dbReference type="Proteomes" id="UP000886523"/>
    </source>
</evidence>
<reference evidence="3" key="1">
    <citation type="journal article" date="2020" name="Nat. Commun.">
        <title>Large-scale genome sequencing of mycorrhizal fungi provides insights into the early evolution of symbiotic traits.</title>
        <authorList>
            <person name="Miyauchi S."/>
            <person name="Kiss E."/>
            <person name="Kuo A."/>
            <person name="Drula E."/>
            <person name="Kohler A."/>
            <person name="Sanchez-Garcia M."/>
            <person name="Morin E."/>
            <person name="Andreopoulos B."/>
            <person name="Barry K.W."/>
            <person name="Bonito G."/>
            <person name="Buee M."/>
            <person name="Carver A."/>
            <person name="Chen C."/>
            <person name="Cichocki N."/>
            <person name="Clum A."/>
            <person name="Culley D."/>
            <person name="Crous P.W."/>
            <person name="Fauchery L."/>
            <person name="Girlanda M."/>
            <person name="Hayes R.D."/>
            <person name="Keri Z."/>
            <person name="LaButti K."/>
            <person name="Lipzen A."/>
            <person name="Lombard V."/>
            <person name="Magnuson J."/>
            <person name="Maillard F."/>
            <person name="Murat C."/>
            <person name="Nolan M."/>
            <person name="Ohm R.A."/>
            <person name="Pangilinan J."/>
            <person name="Pereira M.F."/>
            <person name="Perotto S."/>
            <person name="Peter M."/>
            <person name="Pfister S."/>
            <person name="Riley R."/>
            <person name="Sitrit Y."/>
            <person name="Stielow J.B."/>
            <person name="Szollosi G."/>
            <person name="Zifcakova L."/>
            <person name="Stursova M."/>
            <person name="Spatafora J.W."/>
            <person name="Tedersoo L."/>
            <person name="Vaario L.M."/>
            <person name="Yamada A."/>
            <person name="Yan M."/>
            <person name="Wang P."/>
            <person name="Xu J."/>
            <person name="Bruns T."/>
            <person name="Baldrian P."/>
            <person name="Vilgalys R."/>
            <person name="Dunand C."/>
            <person name="Henrissat B."/>
            <person name="Grigoriev I.V."/>
            <person name="Hibbett D."/>
            <person name="Nagy L.G."/>
            <person name="Martin F.M."/>
        </authorList>
    </citation>
    <scope>NUCLEOTIDE SEQUENCE</scope>
    <source>
        <strain evidence="3">UP504</strain>
    </source>
</reference>
<protein>
    <submittedName>
        <fullName evidence="3">Uncharacterized protein</fullName>
    </submittedName>
</protein>
<name>A0A9P6B4R2_9AGAM</name>
<dbReference type="SUPFAM" id="SSF55418">
    <property type="entry name" value="eIF4e-like"/>
    <property type="match status" value="1"/>
</dbReference>
<proteinExistence type="inferred from homology"/>
<dbReference type="OrthoDB" id="10067381at2759"/>
<organism evidence="3 4">
    <name type="scientific">Hydnum rufescens UP504</name>
    <dbReference type="NCBI Taxonomy" id="1448309"/>
    <lineage>
        <taxon>Eukaryota</taxon>
        <taxon>Fungi</taxon>
        <taxon>Dikarya</taxon>
        <taxon>Basidiomycota</taxon>
        <taxon>Agaricomycotina</taxon>
        <taxon>Agaricomycetes</taxon>
        <taxon>Cantharellales</taxon>
        <taxon>Hydnaceae</taxon>
        <taxon>Hydnum</taxon>
    </lineage>
</organism>
<evidence type="ECO:0000256" key="1">
    <source>
        <dbReference type="ARBA" id="ARBA00010568"/>
    </source>
</evidence>
<feature type="region of interest" description="Disordered" evidence="2">
    <location>
        <begin position="1"/>
        <end position="60"/>
    </location>
</feature>